<dbReference type="PANTHER" id="PTHR38111:SF11">
    <property type="entry name" value="TRANSCRIPTION FACTOR DOMAIN-CONTAINING PROTEIN-RELATED"/>
    <property type="match status" value="1"/>
</dbReference>
<evidence type="ECO:0000256" key="4">
    <source>
        <dbReference type="ARBA" id="ARBA00023242"/>
    </source>
</evidence>
<dbReference type="Pfam" id="PF00172">
    <property type="entry name" value="Zn_clus"/>
    <property type="match status" value="1"/>
</dbReference>
<dbReference type="SMART" id="SM00066">
    <property type="entry name" value="GAL4"/>
    <property type="match status" value="1"/>
</dbReference>
<dbReference type="InterPro" id="IPR036864">
    <property type="entry name" value="Zn2-C6_fun-type_DNA-bd_sf"/>
</dbReference>
<keyword evidence="3" id="KW-0804">Transcription</keyword>
<feature type="domain" description="Zn(2)-C6 fungal-type" evidence="5">
    <location>
        <begin position="12"/>
        <end position="41"/>
    </location>
</feature>
<proteinExistence type="predicted"/>
<keyword evidence="2" id="KW-0238">DNA-binding</keyword>
<keyword evidence="1" id="KW-0805">Transcription regulation</keyword>
<dbReference type="Proteomes" id="UP000191285">
    <property type="component" value="Unassembled WGS sequence"/>
</dbReference>
<evidence type="ECO:0000313" key="7">
    <source>
        <dbReference type="Proteomes" id="UP000191285"/>
    </source>
</evidence>
<dbReference type="GO" id="GO:0008270">
    <property type="term" value="F:zinc ion binding"/>
    <property type="evidence" value="ECO:0007669"/>
    <property type="project" value="InterPro"/>
</dbReference>
<protein>
    <recommendedName>
        <fullName evidence="5">Zn(2)-C6 fungal-type domain-containing protein</fullName>
    </recommendedName>
</protein>
<keyword evidence="7" id="KW-1185">Reference proteome</keyword>
<dbReference type="STRING" id="303698.A0A1V6T892"/>
<name>A0A1V6T892_9EURO</name>
<dbReference type="AlphaFoldDB" id="A0A1V6T892"/>
<reference evidence="7" key="1">
    <citation type="journal article" date="2017" name="Nat. Microbiol.">
        <title>Global analysis of biosynthetic gene clusters reveals vast potential of secondary metabolite production in Penicillium species.</title>
        <authorList>
            <person name="Nielsen J.C."/>
            <person name="Grijseels S."/>
            <person name="Prigent S."/>
            <person name="Ji B."/>
            <person name="Dainat J."/>
            <person name="Nielsen K.F."/>
            <person name="Frisvad J.C."/>
            <person name="Workman M."/>
            <person name="Nielsen J."/>
        </authorList>
    </citation>
    <scope>NUCLEOTIDE SEQUENCE [LARGE SCALE GENOMIC DNA]</scope>
    <source>
        <strain evidence="7">IBT 24891</strain>
    </source>
</reference>
<keyword evidence="4" id="KW-0539">Nucleus</keyword>
<accession>A0A1V6T892</accession>
<dbReference type="Gene3D" id="4.10.240.10">
    <property type="entry name" value="Zn(2)-C6 fungal-type DNA-binding domain"/>
    <property type="match status" value="1"/>
</dbReference>
<comment type="caution">
    <text evidence="6">The sequence shown here is derived from an EMBL/GenBank/DDBJ whole genome shotgun (WGS) entry which is preliminary data.</text>
</comment>
<dbReference type="EMBL" id="MLKD01000011">
    <property type="protein sequence ID" value="OQE21943.1"/>
    <property type="molecule type" value="Genomic_DNA"/>
</dbReference>
<dbReference type="CDD" id="cd00067">
    <property type="entry name" value="GAL4"/>
    <property type="match status" value="1"/>
</dbReference>
<gene>
    <name evidence="6" type="ORF">PENSTE_c011G08990</name>
</gene>
<dbReference type="GO" id="GO:0003677">
    <property type="term" value="F:DNA binding"/>
    <property type="evidence" value="ECO:0007669"/>
    <property type="project" value="UniProtKB-KW"/>
</dbReference>
<evidence type="ECO:0000313" key="6">
    <source>
        <dbReference type="EMBL" id="OQE21943.1"/>
    </source>
</evidence>
<dbReference type="GO" id="GO:0000981">
    <property type="term" value="F:DNA-binding transcription factor activity, RNA polymerase II-specific"/>
    <property type="evidence" value="ECO:0007669"/>
    <property type="project" value="InterPro"/>
</dbReference>
<dbReference type="PANTHER" id="PTHR38111">
    <property type="entry name" value="ZN(2)-C6 FUNGAL-TYPE DOMAIN-CONTAINING PROTEIN-RELATED"/>
    <property type="match status" value="1"/>
</dbReference>
<organism evidence="6 7">
    <name type="scientific">Penicillium steckii</name>
    <dbReference type="NCBI Taxonomy" id="303698"/>
    <lineage>
        <taxon>Eukaryota</taxon>
        <taxon>Fungi</taxon>
        <taxon>Dikarya</taxon>
        <taxon>Ascomycota</taxon>
        <taxon>Pezizomycotina</taxon>
        <taxon>Eurotiomycetes</taxon>
        <taxon>Eurotiomycetidae</taxon>
        <taxon>Eurotiales</taxon>
        <taxon>Aspergillaceae</taxon>
        <taxon>Penicillium</taxon>
    </lineage>
</organism>
<dbReference type="OrthoDB" id="4491390at2759"/>
<evidence type="ECO:0000256" key="2">
    <source>
        <dbReference type="ARBA" id="ARBA00023125"/>
    </source>
</evidence>
<evidence type="ECO:0000256" key="1">
    <source>
        <dbReference type="ARBA" id="ARBA00023015"/>
    </source>
</evidence>
<dbReference type="SUPFAM" id="SSF57701">
    <property type="entry name" value="Zn2/Cys6 DNA-binding domain"/>
    <property type="match status" value="1"/>
</dbReference>
<dbReference type="InterPro" id="IPR053178">
    <property type="entry name" value="Osmoadaptation_assoc"/>
</dbReference>
<evidence type="ECO:0000259" key="5">
    <source>
        <dbReference type="PROSITE" id="PS50048"/>
    </source>
</evidence>
<sequence>MSSSGQQRASKNCGNCRAVKRRCDQKRPHCSQCIRLGLDCVGYRDKWELVFRDQTRRTAERVAEKSTKRSGHVIQPGSFPIFYRNGIVQSSNDSQRLPMPQQSSFPQDIALSAMNRNQLFANYLNEYFPSKVKPHALLDSMYIVIPSIYALPQKGPMLEKACCALSCVFLGKINHDQALLKFGLRVYNHAIHEMSRAIGNKDMSDNIVYTCSLFGQIETHHCPDSLEQWYTHVDGLSTIMQYHRPQKIDSPIMASIYGPHQKLRVVFAKGADLTDPLIAWLKEPGEGFLHEMIQLCTDLSILYNSIHSVKTMDDATYQSLLDEWSAIANRQEKFYQDLNGGPEDPPTYSSGELQSKIPTTDTLFGPPYKFNSLNDANLYISIWVSMCYIHCLACEFQNVAKDYLTTSKKEFPANSSPLLAGLYIFKTLRCLPYLAQQGMNSWAMNFAIPALSQASRMFIHGADRERFMWTQDVSEYCVKLGFHRADQLREIWRNLWVTANGDDTSKVVLTGVF</sequence>
<dbReference type="InterPro" id="IPR001138">
    <property type="entry name" value="Zn2Cys6_DnaBD"/>
</dbReference>
<dbReference type="PROSITE" id="PS50048">
    <property type="entry name" value="ZN2_CY6_FUNGAL_2"/>
    <property type="match status" value="1"/>
</dbReference>
<evidence type="ECO:0000256" key="3">
    <source>
        <dbReference type="ARBA" id="ARBA00023163"/>
    </source>
</evidence>